<comment type="similarity">
    <text evidence="1">Belongs to the SEC10 family.</text>
</comment>
<protein>
    <submittedName>
        <fullName evidence="8">Exocyst complex component Sec10</fullName>
    </submittedName>
</protein>
<name>A0A6A6HJ79_VIRVR</name>
<keyword evidence="3" id="KW-0268">Exocytosis</keyword>
<organism evidence="8 9">
    <name type="scientific">Viridothelium virens</name>
    <name type="common">Speckled blister lichen</name>
    <name type="synonym">Trypethelium virens</name>
    <dbReference type="NCBI Taxonomy" id="1048519"/>
    <lineage>
        <taxon>Eukaryota</taxon>
        <taxon>Fungi</taxon>
        <taxon>Dikarya</taxon>
        <taxon>Ascomycota</taxon>
        <taxon>Pezizomycotina</taxon>
        <taxon>Dothideomycetes</taxon>
        <taxon>Dothideomycetes incertae sedis</taxon>
        <taxon>Trypetheliales</taxon>
        <taxon>Trypetheliaceae</taxon>
        <taxon>Viridothelium</taxon>
    </lineage>
</organism>
<dbReference type="EMBL" id="ML991777">
    <property type="protein sequence ID" value="KAF2238097.1"/>
    <property type="molecule type" value="Genomic_DNA"/>
</dbReference>
<dbReference type="InterPro" id="IPR009976">
    <property type="entry name" value="Sec10-like"/>
</dbReference>
<evidence type="ECO:0000313" key="9">
    <source>
        <dbReference type="Proteomes" id="UP000800092"/>
    </source>
</evidence>
<evidence type="ECO:0000256" key="2">
    <source>
        <dbReference type="ARBA" id="ARBA00022448"/>
    </source>
</evidence>
<dbReference type="GO" id="GO:0000145">
    <property type="term" value="C:exocyst"/>
    <property type="evidence" value="ECO:0007669"/>
    <property type="project" value="TreeGrafter"/>
</dbReference>
<feature type="domain" description="Exocyst complex component Sec10 N-terminal" evidence="7">
    <location>
        <begin position="70"/>
        <end position="193"/>
    </location>
</feature>
<keyword evidence="4" id="KW-0175">Coiled coil</keyword>
<feature type="compositionally biased region" description="Low complexity" evidence="5">
    <location>
        <begin position="227"/>
        <end position="242"/>
    </location>
</feature>
<gene>
    <name evidence="8" type="ORF">EV356DRAFT_440825</name>
</gene>
<reference evidence="8" key="1">
    <citation type="journal article" date="2020" name="Stud. Mycol.">
        <title>101 Dothideomycetes genomes: a test case for predicting lifestyles and emergence of pathogens.</title>
        <authorList>
            <person name="Haridas S."/>
            <person name="Albert R."/>
            <person name="Binder M."/>
            <person name="Bloem J."/>
            <person name="Labutti K."/>
            <person name="Salamov A."/>
            <person name="Andreopoulos B."/>
            <person name="Baker S."/>
            <person name="Barry K."/>
            <person name="Bills G."/>
            <person name="Bluhm B."/>
            <person name="Cannon C."/>
            <person name="Castanera R."/>
            <person name="Culley D."/>
            <person name="Daum C."/>
            <person name="Ezra D."/>
            <person name="Gonzalez J."/>
            <person name="Henrissat B."/>
            <person name="Kuo A."/>
            <person name="Liang C."/>
            <person name="Lipzen A."/>
            <person name="Lutzoni F."/>
            <person name="Magnuson J."/>
            <person name="Mondo S."/>
            <person name="Nolan M."/>
            <person name="Ohm R."/>
            <person name="Pangilinan J."/>
            <person name="Park H.-J."/>
            <person name="Ramirez L."/>
            <person name="Alfaro M."/>
            <person name="Sun H."/>
            <person name="Tritt A."/>
            <person name="Yoshinaga Y."/>
            <person name="Zwiers L.-H."/>
            <person name="Turgeon B."/>
            <person name="Goodwin S."/>
            <person name="Spatafora J."/>
            <person name="Crous P."/>
            <person name="Grigoriev I."/>
        </authorList>
    </citation>
    <scope>NUCLEOTIDE SEQUENCE</scope>
    <source>
        <strain evidence="8">Tuck. ex Michener</strain>
    </source>
</reference>
<evidence type="ECO:0000313" key="8">
    <source>
        <dbReference type="EMBL" id="KAF2238097.1"/>
    </source>
</evidence>
<dbReference type="OrthoDB" id="125856at2759"/>
<dbReference type="Pfam" id="PF07393">
    <property type="entry name" value="Sec10_HB"/>
    <property type="match status" value="1"/>
</dbReference>
<keyword evidence="2" id="KW-0813">Transport</keyword>
<feature type="region of interest" description="Disordered" evidence="5">
    <location>
        <begin position="224"/>
        <end position="249"/>
    </location>
</feature>
<dbReference type="InterPro" id="IPR048625">
    <property type="entry name" value="Sec10_N"/>
</dbReference>
<sequence length="875" mass="97098">MPASSGDNASILTGHASSSTLRSPFAKGPSFTLDTFSNQDFIVKDFVESLSDSAVPISRRSGPASQAFDPKPLIRTFEAAVSRLKGLSEDLQVRETELSGAVRRAEAQHNQNTESLGQKVEQAIDSFHQLDGSLSRNGSAPNGSDVGDNAVVRIGERLEELDQQRQRAQDAKFLIQCWIEVSEKGDLSALENVRRMGGGDGKLRCAHIARQLLKISQRLDRENGPQVNGMMNGINGVNGTNGRVDASPSRRGTQELVEKFLESLEKDLLKEFDNYYRRQNYVGMQECAVALRDFNDGASVMALFVNQHQFFIDRSQLITEEVAGDSETWDRIADPDVEPPGVEPSLQSLIDEVKVVVQDESYIIKQAFPYYDEVLVRFLQRVFQQSIQQRLEMVLDKANSISPLAFLRTLQAARSYMKDLVEDLKSHGLTERPEPVSSQIAATLDQQLDELFVPYFIGTSYIEREKRNLEELYASLLFKFTIYHSKRRKLPTTYLASLSQRGKELLSSAREAYMDRLNSTDLPQSQKTMLRRIAGIKETATDTQIDVTEEDGALSLPNAKRMLKWLAEGVGRGLELSGGSDMPKDVAALLNLLLTNMGELYLETALDAANDLATGQETSKNEPDFSYFNDLRASISMLHLLQTAIHTVLIPLASSNLTIRRDIEKTSNAFISRVEDKISNILQRTVDAVLSWVGRGILSKQQKTDFRPRDDSPMALEQLRTPTCSQLCTFLNRLNSRVKPALSGRSRQVFSAELASTVLGALLEHFKKFNVSLTGGLMVSKDVNAYVELIRSWGIEEHASNTANATTATDVGNLASRMLEVLGEVVNVFVIGPEALRERLRGGVVAGVEAKELRPYILRRDDVGTVGVQAVLNAL</sequence>
<evidence type="ECO:0000259" key="7">
    <source>
        <dbReference type="Pfam" id="PF20667"/>
    </source>
</evidence>
<dbReference type="AlphaFoldDB" id="A0A6A6HJ79"/>
<dbReference type="Pfam" id="PF20667">
    <property type="entry name" value="Sec10_N"/>
    <property type="match status" value="1"/>
</dbReference>
<proteinExistence type="inferred from homology"/>
<dbReference type="PANTHER" id="PTHR12100">
    <property type="entry name" value="SEC10"/>
    <property type="match status" value="1"/>
</dbReference>
<evidence type="ECO:0000256" key="5">
    <source>
        <dbReference type="SAM" id="MobiDB-lite"/>
    </source>
</evidence>
<dbReference type="GO" id="GO:0006887">
    <property type="term" value="P:exocytosis"/>
    <property type="evidence" value="ECO:0007669"/>
    <property type="project" value="UniProtKB-KW"/>
</dbReference>
<feature type="domain" description="Exocyst complex component Sec10-like alpha-helical bundle" evidence="6">
    <location>
        <begin position="204"/>
        <end position="869"/>
    </location>
</feature>
<dbReference type="Proteomes" id="UP000800092">
    <property type="component" value="Unassembled WGS sequence"/>
</dbReference>
<dbReference type="InterPro" id="IPR048627">
    <property type="entry name" value="Sec10_HB"/>
</dbReference>
<evidence type="ECO:0000256" key="3">
    <source>
        <dbReference type="ARBA" id="ARBA00022483"/>
    </source>
</evidence>
<evidence type="ECO:0000256" key="1">
    <source>
        <dbReference type="ARBA" id="ARBA00006572"/>
    </source>
</evidence>
<evidence type="ECO:0000259" key="6">
    <source>
        <dbReference type="Pfam" id="PF07393"/>
    </source>
</evidence>
<dbReference type="PANTHER" id="PTHR12100:SF0">
    <property type="entry name" value="EXOCYST COMPLEX COMPONENT 5"/>
    <property type="match status" value="1"/>
</dbReference>
<feature type="region of interest" description="Disordered" evidence="5">
    <location>
        <begin position="1"/>
        <end position="24"/>
    </location>
</feature>
<accession>A0A6A6HJ79</accession>
<keyword evidence="9" id="KW-1185">Reference proteome</keyword>
<evidence type="ECO:0000256" key="4">
    <source>
        <dbReference type="ARBA" id="ARBA00023054"/>
    </source>
</evidence>
<feature type="compositionally biased region" description="Polar residues" evidence="5">
    <location>
        <begin position="1"/>
        <end position="22"/>
    </location>
</feature>
<dbReference type="GO" id="GO:0006893">
    <property type="term" value="P:Golgi to plasma membrane transport"/>
    <property type="evidence" value="ECO:0007669"/>
    <property type="project" value="TreeGrafter"/>
</dbReference>